<dbReference type="PANTHER" id="PTHR43811">
    <property type="entry name" value="FKBP-TYPE PEPTIDYL-PROLYL CIS-TRANS ISOMERASE FKPA"/>
    <property type="match status" value="1"/>
</dbReference>
<dbReference type="Pfam" id="PF01346">
    <property type="entry name" value="FKBP_N"/>
    <property type="match status" value="1"/>
</dbReference>
<evidence type="ECO:0000259" key="5">
    <source>
        <dbReference type="PROSITE" id="PS50059"/>
    </source>
</evidence>
<organism evidence="6">
    <name type="scientific">gut metagenome</name>
    <dbReference type="NCBI Taxonomy" id="749906"/>
    <lineage>
        <taxon>unclassified sequences</taxon>
        <taxon>metagenomes</taxon>
        <taxon>organismal metagenomes</taxon>
    </lineage>
</organism>
<proteinExistence type="predicted"/>
<dbReference type="PANTHER" id="PTHR43811:SF19">
    <property type="entry name" value="39 KDA FK506-BINDING NUCLEAR PROTEIN"/>
    <property type="match status" value="1"/>
</dbReference>
<evidence type="ECO:0000256" key="4">
    <source>
        <dbReference type="ARBA" id="ARBA00023235"/>
    </source>
</evidence>
<dbReference type="SUPFAM" id="SSF54534">
    <property type="entry name" value="FKBP-like"/>
    <property type="match status" value="1"/>
</dbReference>
<accession>J9BTI1</accession>
<evidence type="ECO:0000256" key="3">
    <source>
        <dbReference type="ARBA" id="ARBA00023110"/>
    </source>
</evidence>
<evidence type="ECO:0000256" key="2">
    <source>
        <dbReference type="ARBA" id="ARBA00013194"/>
    </source>
</evidence>
<protein>
    <recommendedName>
        <fullName evidence="2">peptidylprolyl isomerase</fullName>
        <ecNumber evidence="2">5.2.1.8</ecNumber>
    </recommendedName>
</protein>
<dbReference type="PROSITE" id="PS50059">
    <property type="entry name" value="FKBP_PPIASE"/>
    <property type="match status" value="1"/>
</dbReference>
<gene>
    <name evidence="6" type="ORF">EVA_21012</name>
</gene>
<dbReference type="GO" id="GO:0006457">
    <property type="term" value="P:protein folding"/>
    <property type="evidence" value="ECO:0007669"/>
    <property type="project" value="InterPro"/>
</dbReference>
<comment type="caution">
    <text evidence="6">The sequence shown here is derived from an EMBL/GenBank/DDBJ whole genome shotgun (WGS) entry which is preliminary data.</text>
</comment>
<dbReference type="InterPro" id="IPR036944">
    <property type="entry name" value="PPIase_FKBP_N_sf"/>
</dbReference>
<dbReference type="GO" id="GO:0003755">
    <property type="term" value="F:peptidyl-prolyl cis-trans isomerase activity"/>
    <property type="evidence" value="ECO:0007669"/>
    <property type="project" value="UniProtKB-KW"/>
</dbReference>
<dbReference type="EMBL" id="AMCI01008558">
    <property type="protein sequence ID" value="EJW90880.1"/>
    <property type="molecule type" value="Genomic_DNA"/>
</dbReference>
<keyword evidence="3" id="KW-0697">Rotamase</keyword>
<dbReference type="PROSITE" id="PS51257">
    <property type="entry name" value="PROKAR_LIPOPROTEIN"/>
    <property type="match status" value="1"/>
</dbReference>
<dbReference type="Gene3D" id="1.10.287.460">
    <property type="entry name" value="Peptidyl-prolyl cis-trans isomerase, FKBP-type, N-terminal domain"/>
    <property type="match status" value="1"/>
</dbReference>
<dbReference type="InterPro" id="IPR000774">
    <property type="entry name" value="PPIase_FKBP_N"/>
</dbReference>
<evidence type="ECO:0000313" key="6">
    <source>
        <dbReference type="EMBL" id="EJW90880.1"/>
    </source>
</evidence>
<dbReference type="InterPro" id="IPR001179">
    <property type="entry name" value="PPIase_FKBP_dom"/>
</dbReference>
<comment type="catalytic activity">
    <reaction evidence="1">
        <text>[protein]-peptidylproline (omega=180) = [protein]-peptidylproline (omega=0)</text>
        <dbReference type="Rhea" id="RHEA:16237"/>
        <dbReference type="Rhea" id="RHEA-COMP:10747"/>
        <dbReference type="Rhea" id="RHEA-COMP:10748"/>
        <dbReference type="ChEBI" id="CHEBI:83833"/>
        <dbReference type="ChEBI" id="CHEBI:83834"/>
        <dbReference type="EC" id="5.2.1.8"/>
    </reaction>
</comment>
<evidence type="ECO:0000256" key="1">
    <source>
        <dbReference type="ARBA" id="ARBA00000971"/>
    </source>
</evidence>
<dbReference type="Gene3D" id="3.10.50.40">
    <property type="match status" value="1"/>
</dbReference>
<reference evidence="6" key="1">
    <citation type="journal article" date="2012" name="PLoS ONE">
        <title>Gene sets for utilization of primary and secondary nutrition supplies in the distal gut of endangered iberian lynx.</title>
        <authorList>
            <person name="Alcaide M."/>
            <person name="Messina E."/>
            <person name="Richter M."/>
            <person name="Bargiela R."/>
            <person name="Peplies J."/>
            <person name="Huws S.A."/>
            <person name="Newbold C.J."/>
            <person name="Golyshin P.N."/>
            <person name="Simon M.A."/>
            <person name="Lopez G."/>
            <person name="Yakimov M.M."/>
            <person name="Ferrer M."/>
        </authorList>
    </citation>
    <scope>NUCLEOTIDE SEQUENCE</scope>
</reference>
<feature type="domain" description="PPIase FKBP-type" evidence="5">
    <location>
        <begin position="200"/>
        <end position="286"/>
    </location>
</feature>
<keyword evidence="4" id="KW-0413">Isomerase</keyword>
<sequence length="287" mass="31067">MKNIVMATVVATSALMASCQHSAPRASLKTDVDTVSYALGLAQTGSKEDFERMLSMQGSDSAYIHEFFKGIMDGVRSADDKKKMAYNMGVQTGLQLKMGMPNFEGQLFQGDSTKHISVKNFLAGFMALANDNVVLEKDGKPMTREEAYAKVMAYMFKKQQTESAQFMAAKAKEAGVKKLANGVLYKELVKGTSATPSGATDSVVVKYEGRLADGTVFDSSEGVNAEGVTMSLKNVIKGWQVAVPKMPVGSTWEVYIPEDQAYGSQPMRGIPPYSALTFKITLVKVGK</sequence>
<dbReference type="Pfam" id="PF00254">
    <property type="entry name" value="FKBP_C"/>
    <property type="match status" value="1"/>
</dbReference>
<dbReference type="AlphaFoldDB" id="J9BTI1"/>
<name>J9BTI1_9ZZZZ</name>
<dbReference type="InterPro" id="IPR046357">
    <property type="entry name" value="PPIase_dom_sf"/>
</dbReference>
<dbReference type="EC" id="5.2.1.8" evidence="2"/>